<keyword evidence="2" id="KW-1185">Reference proteome</keyword>
<evidence type="ECO:0008006" key="3">
    <source>
        <dbReference type="Google" id="ProtNLM"/>
    </source>
</evidence>
<sequence>MRTIWVTLVFLTVFSSCKGDKRYHQPKDSAIADTTNAIWDIEQFQRELNEEFRNPEVSPLRARDRKNFKGLDFFSIDTTWRVKAKLKRTPGESSFFMPTTTDRVTEEIRYGILYFEIAGKEYQLNVYQNQELITREGYEDYLFLPFSDETNGEETYGGGRYIDLRIPKGEELILDFNKAYNPYCAYNKKYSCPIVPPENMLPVAVKAGVKSFETR</sequence>
<dbReference type="PANTHER" id="PTHR41913:SF1">
    <property type="entry name" value="DUF1684 DOMAIN-CONTAINING PROTEIN"/>
    <property type="match status" value="1"/>
</dbReference>
<dbReference type="Proteomes" id="UP000182248">
    <property type="component" value="Unassembled WGS sequence"/>
</dbReference>
<dbReference type="Pfam" id="PF07920">
    <property type="entry name" value="DUF1684"/>
    <property type="match status" value="1"/>
</dbReference>
<dbReference type="EMBL" id="FPJE01000029">
    <property type="protein sequence ID" value="SFW73246.1"/>
    <property type="molecule type" value="Genomic_DNA"/>
</dbReference>
<dbReference type="STRING" id="1150368.SAMN02927921_03779"/>
<dbReference type="InterPro" id="IPR012467">
    <property type="entry name" value="DUF1684"/>
</dbReference>
<accession>A0A1K1RMJ7</accession>
<dbReference type="PROSITE" id="PS51257">
    <property type="entry name" value="PROKAR_LIPOPROTEIN"/>
    <property type="match status" value="1"/>
</dbReference>
<organism evidence="1 2">
    <name type="scientific">Sinomicrobium oceani</name>
    <dbReference type="NCBI Taxonomy" id="1150368"/>
    <lineage>
        <taxon>Bacteria</taxon>
        <taxon>Pseudomonadati</taxon>
        <taxon>Bacteroidota</taxon>
        <taxon>Flavobacteriia</taxon>
        <taxon>Flavobacteriales</taxon>
        <taxon>Flavobacteriaceae</taxon>
        <taxon>Sinomicrobium</taxon>
    </lineage>
</organism>
<gene>
    <name evidence="1" type="ORF">SAMN02927921_03779</name>
</gene>
<dbReference type="RefSeq" id="WP_072319008.1">
    <property type="nucleotide sequence ID" value="NZ_FPJE01000029.1"/>
</dbReference>
<evidence type="ECO:0000313" key="2">
    <source>
        <dbReference type="Proteomes" id="UP000182248"/>
    </source>
</evidence>
<dbReference type="AlphaFoldDB" id="A0A1K1RMJ7"/>
<protein>
    <recommendedName>
        <fullName evidence="3">DUF1684 domain-containing protein</fullName>
    </recommendedName>
</protein>
<proteinExistence type="predicted"/>
<evidence type="ECO:0000313" key="1">
    <source>
        <dbReference type="EMBL" id="SFW73246.1"/>
    </source>
</evidence>
<reference evidence="1 2" key="1">
    <citation type="submission" date="2016-11" db="EMBL/GenBank/DDBJ databases">
        <authorList>
            <person name="Jaros S."/>
            <person name="Januszkiewicz K."/>
            <person name="Wedrychowicz H."/>
        </authorList>
    </citation>
    <scope>NUCLEOTIDE SEQUENCE [LARGE SCALE GENOMIC DNA]</scope>
    <source>
        <strain evidence="1 2">CGMCC 1.12145</strain>
    </source>
</reference>
<dbReference type="OrthoDB" id="5493262at2"/>
<name>A0A1K1RMJ7_9FLAO</name>
<dbReference type="PANTHER" id="PTHR41913">
    <property type="entry name" value="DUF1684 DOMAIN-CONTAINING PROTEIN"/>
    <property type="match status" value="1"/>
</dbReference>